<name>A0A9Q0EFT9_9TELE</name>
<evidence type="ECO:0000313" key="4">
    <source>
        <dbReference type="Proteomes" id="UP001148018"/>
    </source>
</evidence>
<evidence type="ECO:0000256" key="1">
    <source>
        <dbReference type="ARBA" id="ARBA00022468"/>
    </source>
</evidence>
<dbReference type="PANTHER" id="PTHR15711">
    <property type="entry name" value="RAP GTPASE-ACTIVATING PROTEIN"/>
    <property type="match status" value="1"/>
</dbReference>
<feature type="non-terminal residue" evidence="3">
    <location>
        <position position="1"/>
    </location>
</feature>
<evidence type="ECO:0000259" key="2">
    <source>
        <dbReference type="PROSITE" id="PS50085"/>
    </source>
</evidence>
<keyword evidence="4" id="KW-1185">Reference proteome</keyword>
<accession>A0A9Q0EFT9</accession>
<protein>
    <recommendedName>
        <fullName evidence="2">Rap-GAP domain-containing protein</fullName>
    </recommendedName>
</protein>
<comment type="caution">
    <text evidence="3">The sequence shown here is derived from an EMBL/GenBank/DDBJ whole genome shotgun (WGS) entry which is preliminary data.</text>
</comment>
<keyword evidence="1" id="KW-0343">GTPase activation</keyword>
<dbReference type="InterPro" id="IPR035974">
    <property type="entry name" value="Rap/Ran-GAP_sf"/>
</dbReference>
<evidence type="ECO:0000313" key="3">
    <source>
        <dbReference type="EMBL" id="KAJ3605984.1"/>
    </source>
</evidence>
<organism evidence="3 4">
    <name type="scientific">Muraenolepis orangiensis</name>
    <name type="common">Patagonian moray cod</name>
    <dbReference type="NCBI Taxonomy" id="630683"/>
    <lineage>
        <taxon>Eukaryota</taxon>
        <taxon>Metazoa</taxon>
        <taxon>Chordata</taxon>
        <taxon>Craniata</taxon>
        <taxon>Vertebrata</taxon>
        <taxon>Euteleostomi</taxon>
        <taxon>Actinopterygii</taxon>
        <taxon>Neopterygii</taxon>
        <taxon>Teleostei</taxon>
        <taxon>Neoteleostei</taxon>
        <taxon>Acanthomorphata</taxon>
        <taxon>Zeiogadaria</taxon>
        <taxon>Gadariae</taxon>
        <taxon>Gadiformes</taxon>
        <taxon>Muraenolepidoidei</taxon>
        <taxon>Muraenolepididae</taxon>
        <taxon>Muraenolepis</taxon>
    </lineage>
</organism>
<dbReference type="SUPFAM" id="SSF111347">
    <property type="entry name" value="Rap/Ran-GAP"/>
    <property type="match status" value="1"/>
</dbReference>
<dbReference type="GO" id="GO:0051056">
    <property type="term" value="P:regulation of small GTPase mediated signal transduction"/>
    <property type="evidence" value="ECO:0007669"/>
    <property type="project" value="InterPro"/>
</dbReference>
<dbReference type="EMBL" id="JANIIK010000043">
    <property type="protein sequence ID" value="KAJ3605984.1"/>
    <property type="molecule type" value="Genomic_DNA"/>
</dbReference>
<dbReference type="PANTHER" id="PTHR15711:SF62">
    <property type="entry name" value="GTPASE-ACTIVATING RAP_RAN-GAP DOMAIN-LIKE PROTEIN 3"/>
    <property type="match status" value="1"/>
</dbReference>
<dbReference type="Gene3D" id="3.30.1120.160">
    <property type="match status" value="1"/>
</dbReference>
<sequence>GRGHGEAGMTPPPGRGVVTEKQLISSDADGAIQRAGRFRVENGSSDEDLLKKVSVLCQLWLGRPQLGDVRGVTVHQNYVGTDAEKNPFYLSVVLSDQNNQRVPHAMNLDKFERGPREILNPEIQKDLLVLEEQEGSVNFKFGVLYAKDGQLTDDEMFSNEEEVLLSFYMNREGACMEAQALWLPPQVLLKHLVSASASGTHNGSGKTFLLCLWSCGPCLLFYCRCSPSVIGLDPMWGWVPVALYPAARIG</sequence>
<dbReference type="InterPro" id="IPR000331">
    <property type="entry name" value="Rap/Ran_GAP_dom"/>
</dbReference>
<dbReference type="InterPro" id="IPR050989">
    <property type="entry name" value="Rap1_Ran_GAP"/>
</dbReference>
<dbReference type="OrthoDB" id="2499658at2759"/>
<dbReference type="Proteomes" id="UP001148018">
    <property type="component" value="Unassembled WGS sequence"/>
</dbReference>
<dbReference type="GO" id="GO:0005096">
    <property type="term" value="F:GTPase activator activity"/>
    <property type="evidence" value="ECO:0007669"/>
    <property type="project" value="UniProtKB-KW"/>
</dbReference>
<dbReference type="PROSITE" id="PS50085">
    <property type="entry name" value="RAPGAP"/>
    <property type="match status" value="1"/>
</dbReference>
<gene>
    <name evidence="3" type="ORF">NHX12_028027</name>
</gene>
<reference evidence="3" key="1">
    <citation type="submission" date="2022-07" db="EMBL/GenBank/DDBJ databases">
        <title>Chromosome-level genome of Muraenolepis orangiensis.</title>
        <authorList>
            <person name="Kim J."/>
        </authorList>
    </citation>
    <scope>NUCLEOTIDE SEQUENCE</scope>
    <source>
        <strain evidence="3">KU_S4_2022</strain>
        <tissue evidence="3">Muscle</tissue>
    </source>
</reference>
<proteinExistence type="predicted"/>
<dbReference type="AlphaFoldDB" id="A0A9Q0EFT9"/>
<feature type="domain" description="Rap-GAP" evidence="2">
    <location>
        <begin position="127"/>
        <end position="250"/>
    </location>
</feature>